<accession>X1LMX5</accession>
<evidence type="ECO:0000259" key="4">
    <source>
        <dbReference type="Pfam" id="PF00925"/>
    </source>
</evidence>
<organism evidence="5">
    <name type="scientific">marine sediment metagenome</name>
    <dbReference type="NCBI Taxonomy" id="412755"/>
    <lineage>
        <taxon>unclassified sequences</taxon>
        <taxon>metagenomes</taxon>
        <taxon>ecological metagenomes</taxon>
    </lineage>
</organism>
<dbReference type="GO" id="GO:0009231">
    <property type="term" value="P:riboflavin biosynthetic process"/>
    <property type="evidence" value="ECO:0007669"/>
    <property type="project" value="UniProtKB-KW"/>
</dbReference>
<keyword evidence="3" id="KW-0479">Metal-binding</keyword>
<reference evidence="5" key="1">
    <citation type="journal article" date="2014" name="Front. Microbiol.">
        <title>High frequency of phylogenetically diverse reductive dehalogenase-homologous genes in deep subseafloor sedimentary metagenomes.</title>
        <authorList>
            <person name="Kawai M."/>
            <person name="Futagami T."/>
            <person name="Toyoda A."/>
            <person name="Takaki Y."/>
            <person name="Nishi S."/>
            <person name="Hori S."/>
            <person name="Arai W."/>
            <person name="Tsubouchi T."/>
            <person name="Morono Y."/>
            <person name="Uchiyama I."/>
            <person name="Ito T."/>
            <person name="Fujiyama A."/>
            <person name="Inagaki F."/>
            <person name="Takami H."/>
        </authorList>
    </citation>
    <scope>NUCLEOTIDE SEQUENCE</scope>
    <source>
        <strain evidence="5">Expedition CK06-06</strain>
    </source>
</reference>
<sequence length="111" mass="12393">GIDVHNKIRAYALQDKGLDTVEANLSLGFAPDLRDYGIGAQILADLGLHTIRLLTNNPKKVIGLEGYGLKVLETLPIITSPNPYNRHYLEIKQKKLGHLLQIPNTAEKRRE</sequence>
<evidence type="ECO:0000313" key="5">
    <source>
        <dbReference type="EMBL" id="GAI03755.1"/>
    </source>
</evidence>
<protein>
    <recommendedName>
        <fullName evidence="4">GTP cyclohydrolase II domain-containing protein</fullName>
    </recommendedName>
</protein>
<dbReference type="Gene3D" id="3.40.50.10990">
    <property type="entry name" value="GTP cyclohydrolase II"/>
    <property type="match status" value="1"/>
</dbReference>
<dbReference type="PANTHER" id="PTHR21327">
    <property type="entry name" value="GTP CYCLOHYDROLASE II-RELATED"/>
    <property type="match status" value="1"/>
</dbReference>
<dbReference type="GO" id="GO:0005829">
    <property type="term" value="C:cytosol"/>
    <property type="evidence" value="ECO:0007669"/>
    <property type="project" value="TreeGrafter"/>
</dbReference>
<dbReference type="EMBL" id="BARV01012417">
    <property type="protein sequence ID" value="GAI03755.1"/>
    <property type="molecule type" value="Genomic_DNA"/>
</dbReference>
<comment type="pathway">
    <text evidence="1">Cofactor biosynthesis; riboflavin biosynthesis.</text>
</comment>
<feature type="domain" description="GTP cyclohydrolase II" evidence="4">
    <location>
        <begin position="1"/>
        <end position="76"/>
    </location>
</feature>
<dbReference type="InterPro" id="IPR032677">
    <property type="entry name" value="GTP_cyclohydro_II"/>
</dbReference>
<evidence type="ECO:0000256" key="1">
    <source>
        <dbReference type="ARBA" id="ARBA00005104"/>
    </source>
</evidence>
<proteinExistence type="predicted"/>
<evidence type="ECO:0000256" key="3">
    <source>
        <dbReference type="ARBA" id="ARBA00022723"/>
    </source>
</evidence>
<dbReference type="AlphaFoldDB" id="X1LMX5"/>
<evidence type="ECO:0000256" key="2">
    <source>
        <dbReference type="ARBA" id="ARBA00022619"/>
    </source>
</evidence>
<gene>
    <name evidence="5" type="ORF">S06H3_23009</name>
</gene>
<dbReference type="GO" id="GO:0046872">
    <property type="term" value="F:metal ion binding"/>
    <property type="evidence" value="ECO:0007669"/>
    <property type="project" value="UniProtKB-KW"/>
</dbReference>
<name>X1LMX5_9ZZZZ</name>
<comment type="caution">
    <text evidence="5">The sequence shown here is derived from an EMBL/GenBank/DDBJ whole genome shotgun (WGS) entry which is preliminary data.</text>
</comment>
<dbReference type="SUPFAM" id="SSF142695">
    <property type="entry name" value="RibA-like"/>
    <property type="match status" value="1"/>
</dbReference>
<dbReference type="PANTHER" id="PTHR21327:SF18">
    <property type="entry name" value="3,4-DIHYDROXY-2-BUTANONE 4-PHOSPHATE SYNTHASE"/>
    <property type="match status" value="1"/>
</dbReference>
<keyword evidence="2" id="KW-0686">Riboflavin biosynthesis</keyword>
<dbReference type="InterPro" id="IPR036144">
    <property type="entry name" value="RibA-like_sf"/>
</dbReference>
<dbReference type="GO" id="GO:0008686">
    <property type="term" value="F:3,4-dihydroxy-2-butanone-4-phosphate synthase activity"/>
    <property type="evidence" value="ECO:0007669"/>
    <property type="project" value="TreeGrafter"/>
</dbReference>
<dbReference type="Pfam" id="PF00925">
    <property type="entry name" value="GTP_cyclohydro2"/>
    <property type="match status" value="1"/>
</dbReference>
<feature type="non-terminal residue" evidence="5">
    <location>
        <position position="1"/>
    </location>
</feature>